<keyword evidence="2" id="KW-0812">Transmembrane</keyword>
<accession>A0A1M7CZ57</accession>
<evidence type="ECO:0000313" key="3">
    <source>
        <dbReference type="EMBL" id="SHL72516.1"/>
    </source>
</evidence>
<reference evidence="3 4" key="1">
    <citation type="submission" date="2016-11" db="EMBL/GenBank/DDBJ databases">
        <authorList>
            <person name="Varghese N."/>
            <person name="Submissions S."/>
        </authorList>
    </citation>
    <scope>NUCLEOTIDE SEQUENCE [LARGE SCALE GENOMIC DNA]</scope>
    <source>
        <strain evidence="3 4">DSM 28249</strain>
    </source>
</reference>
<dbReference type="EMBL" id="FRCB01000002">
    <property type="protein sequence ID" value="SHL72516.1"/>
    <property type="molecule type" value="Genomic_DNA"/>
</dbReference>
<evidence type="ECO:0000256" key="2">
    <source>
        <dbReference type="SAM" id="Phobius"/>
    </source>
</evidence>
<gene>
    <name evidence="3" type="ORF">SAMN05443432_102359</name>
</gene>
<keyword evidence="2" id="KW-0472">Membrane</keyword>
<protein>
    <submittedName>
        <fullName evidence="3">Uncharacterized protein</fullName>
    </submittedName>
</protein>
<organism evidence="3 4">
    <name type="scientific">Roseovarius litoreus</name>
    <dbReference type="NCBI Taxonomy" id="1155722"/>
    <lineage>
        <taxon>Bacteria</taxon>
        <taxon>Pseudomonadati</taxon>
        <taxon>Pseudomonadota</taxon>
        <taxon>Alphaproteobacteria</taxon>
        <taxon>Rhodobacterales</taxon>
        <taxon>Roseobacteraceae</taxon>
        <taxon>Roseovarius</taxon>
    </lineage>
</organism>
<evidence type="ECO:0000313" key="4">
    <source>
        <dbReference type="Proteomes" id="UP000322545"/>
    </source>
</evidence>
<dbReference type="AlphaFoldDB" id="A0A1M7CZ57"/>
<feature type="region of interest" description="Disordered" evidence="1">
    <location>
        <begin position="62"/>
        <end position="88"/>
    </location>
</feature>
<sequence length="88" mass="9907">MQAEDTPQAFPFDIAKAQDLAAHPLALLLLTPFILIFLWAAWLEIRRWWLYGPSRNKRADFPIDESAPSYEHPSTDSKPSGAAGQGRK</sequence>
<evidence type="ECO:0000256" key="1">
    <source>
        <dbReference type="SAM" id="MobiDB-lite"/>
    </source>
</evidence>
<dbReference type="Proteomes" id="UP000322545">
    <property type="component" value="Unassembled WGS sequence"/>
</dbReference>
<keyword evidence="2" id="KW-1133">Transmembrane helix</keyword>
<keyword evidence="4" id="KW-1185">Reference proteome</keyword>
<proteinExistence type="predicted"/>
<name>A0A1M7CZ57_9RHOB</name>
<feature type="transmembrane region" description="Helical" evidence="2">
    <location>
        <begin position="20"/>
        <end position="42"/>
    </location>
</feature>
<dbReference type="RefSeq" id="WP_149778691.1">
    <property type="nucleotide sequence ID" value="NZ_FRCB01000002.1"/>
</dbReference>